<reference evidence="1" key="1">
    <citation type="journal article" date="2023" name="G3 (Bethesda)">
        <title>Whole genome assembly and annotation of the endangered Caribbean coral Acropora cervicornis.</title>
        <authorList>
            <person name="Selwyn J.D."/>
            <person name="Vollmer S.V."/>
        </authorList>
    </citation>
    <scope>NUCLEOTIDE SEQUENCE</scope>
    <source>
        <strain evidence="1">K2</strain>
    </source>
</reference>
<dbReference type="AlphaFoldDB" id="A0AAD9V5Q9"/>
<evidence type="ECO:0000313" key="2">
    <source>
        <dbReference type="Proteomes" id="UP001249851"/>
    </source>
</evidence>
<evidence type="ECO:0000313" key="1">
    <source>
        <dbReference type="EMBL" id="KAK2561725.1"/>
    </source>
</evidence>
<name>A0AAD9V5Q9_ACRCE</name>
<gene>
    <name evidence="1" type="ORF">P5673_015098</name>
</gene>
<sequence length="65" mass="7334">MLEAMWKSVTNQIQDIHGEKEAINEHSKGKQHRSAVHAEMAQRVSVFHSIGLLKKVSPTRNSSHC</sequence>
<dbReference type="EMBL" id="JARQWQ010000031">
    <property type="protein sequence ID" value="KAK2561725.1"/>
    <property type="molecule type" value="Genomic_DNA"/>
</dbReference>
<reference evidence="1" key="2">
    <citation type="journal article" date="2023" name="Science">
        <title>Genomic signatures of disease resistance in endangered staghorn corals.</title>
        <authorList>
            <person name="Vollmer S.V."/>
            <person name="Selwyn J.D."/>
            <person name="Despard B.A."/>
            <person name="Roesel C.L."/>
        </authorList>
    </citation>
    <scope>NUCLEOTIDE SEQUENCE</scope>
    <source>
        <strain evidence="1">K2</strain>
    </source>
</reference>
<accession>A0AAD9V5Q9</accession>
<proteinExistence type="predicted"/>
<keyword evidence="2" id="KW-1185">Reference proteome</keyword>
<dbReference type="Proteomes" id="UP001249851">
    <property type="component" value="Unassembled WGS sequence"/>
</dbReference>
<organism evidence="1 2">
    <name type="scientific">Acropora cervicornis</name>
    <name type="common">Staghorn coral</name>
    <dbReference type="NCBI Taxonomy" id="6130"/>
    <lineage>
        <taxon>Eukaryota</taxon>
        <taxon>Metazoa</taxon>
        <taxon>Cnidaria</taxon>
        <taxon>Anthozoa</taxon>
        <taxon>Hexacorallia</taxon>
        <taxon>Scleractinia</taxon>
        <taxon>Astrocoeniina</taxon>
        <taxon>Acroporidae</taxon>
        <taxon>Acropora</taxon>
    </lineage>
</organism>
<protein>
    <submittedName>
        <fullName evidence="1">Uncharacterized protein</fullName>
    </submittedName>
</protein>
<comment type="caution">
    <text evidence="1">The sequence shown here is derived from an EMBL/GenBank/DDBJ whole genome shotgun (WGS) entry which is preliminary data.</text>
</comment>